<evidence type="ECO:0000256" key="1">
    <source>
        <dbReference type="SAM" id="SignalP"/>
    </source>
</evidence>
<proteinExistence type="predicted"/>
<feature type="signal peptide" evidence="1">
    <location>
        <begin position="1"/>
        <end position="17"/>
    </location>
</feature>
<dbReference type="Proteomes" id="UP000694005">
    <property type="component" value="Chromosome A07"/>
</dbReference>
<reference evidence="2 3" key="1">
    <citation type="submission" date="2021-07" db="EMBL/GenBank/DDBJ databases">
        <authorList>
            <consortium name="Genoscope - CEA"/>
            <person name="William W."/>
        </authorList>
    </citation>
    <scope>NUCLEOTIDE SEQUENCE [LARGE SCALE GENOMIC DNA]</scope>
</reference>
<evidence type="ECO:0000313" key="3">
    <source>
        <dbReference type="Proteomes" id="UP000694005"/>
    </source>
</evidence>
<dbReference type="EMBL" id="LS974623">
    <property type="protein sequence ID" value="CAG7900588.1"/>
    <property type="molecule type" value="Genomic_DNA"/>
</dbReference>
<dbReference type="Gramene" id="A07p02320.2_BraZ1">
    <property type="protein sequence ID" value="A07p02320.2_BraZ1.CDS.1"/>
    <property type="gene ID" value="A07g02320.2_BraZ1"/>
</dbReference>
<keyword evidence="1" id="KW-0732">Signal</keyword>
<sequence length="80" mass="8971">MGDIFFWIIWIIWTARNQRIFESRSSTPTVVISKALSNAQEWIRAEGDPSSTQTTPTSISQTPMISIPPDTIVCNSDAAW</sequence>
<name>A0A8D9HIW8_BRACM</name>
<accession>A0A8D9HIW8</accession>
<feature type="non-terminal residue" evidence="2">
    <location>
        <position position="80"/>
    </location>
</feature>
<feature type="chain" id="PRO_5034864703" evidence="1">
    <location>
        <begin position="18"/>
        <end position="80"/>
    </location>
</feature>
<protein>
    <submittedName>
        <fullName evidence="2">Uncharacterized protein</fullName>
    </submittedName>
</protein>
<organism evidence="2 3">
    <name type="scientific">Brassica campestris</name>
    <name type="common">Field mustard</name>
    <dbReference type="NCBI Taxonomy" id="3711"/>
    <lineage>
        <taxon>Eukaryota</taxon>
        <taxon>Viridiplantae</taxon>
        <taxon>Streptophyta</taxon>
        <taxon>Embryophyta</taxon>
        <taxon>Tracheophyta</taxon>
        <taxon>Spermatophyta</taxon>
        <taxon>Magnoliopsida</taxon>
        <taxon>eudicotyledons</taxon>
        <taxon>Gunneridae</taxon>
        <taxon>Pentapetalae</taxon>
        <taxon>rosids</taxon>
        <taxon>malvids</taxon>
        <taxon>Brassicales</taxon>
        <taxon>Brassicaceae</taxon>
        <taxon>Brassiceae</taxon>
        <taxon>Brassica</taxon>
    </lineage>
</organism>
<evidence type="ECO:0000313" key="2">
    <source>
        <dbReference type="EMBL" id="CAG7900588.1"/>
    </source>
</evidence>
<gene>
    <name evidence="2" type="ORF">BRAPAZ1V2_A07P02320.2</name>
</gene>
<dbReference type="AlphaFoldDB" id="A0A8D9HIW8"/>